<feature type="compositionally biased region" description="Basic and acidic residues" evidence="2">
    <location>
        <begin position="363"/>
        <end position="373"/>
    </location>
</feature>
<keyword evidence="5" id="KW-1185">Reference proteome</keyword>
<dbReference type="InterPro" id="IPR036691">
    <property type="entry name" value="Endo/exonu/phosph_ase_sf"/>
</dbReference>
<dbReference type="InterPro" id="IPR001878">
    <property type="entry name" value="Znf_CCHC"/>
</dbReference>
<evidence type="ECO:0000313" key="4">
    <source>
        <dbReference type="EMBL" id="KAE8661262.1"/>
    </source>
</evidence>
<keyword evidence="1" id="KW-0863">Zinc-finger</keyword>
<sequence>MVKIITHFQEIRSAIERSNDGHHYIDVKVIAEVDDVFKGLGSTGKVIKHKLEAASSIVSIVNPRLPKKQRRRDEDSLDPSTMARDGVVSLMECDDSTHVVSYKDVVMKSTTGQPDSKTVDLEDDDIELLEEDNTLGSSNGIPTINFSKRVQSLTVKSMDLMLVVKVLGRRFSDHGDYLKVLTEGPWTIFGHYLIVEPWSIDFQPNQDYPSRLMAWIRLSGLPVTLYKRRGFARLAVSLNLHRPLVSKILINGRLQIIEYESFPTVCFHCGIYGHHKDLCPQLPTQGDVQPMTEIPPPQPQTTENSVSDEAFGPWLLVERKKLVPNNLKNRSKSRVIEAESTVPLLVSPSNPEISSLTEPKSILPDKHKAKDKAPTNSNKAPTVPYAPKKQTHLGGCGHRNFNRVARQYLRDHSPDVVGFIETLISSHAADKAIAQLKIPKSFRVEADGFSGGIWICWYDHIQIDVLFSHFQFVHCRIHCNSNNRSTLATFVYASLNPDKRRTLWKYLHLLSNHINEPWVVLGNFNVALSPNDRKSCVNNPSSDDDFSNIVFYSSLHDLGYQGPYFAWFNLTEALAMILNHNVEFDKEIQSLLTFLFLPWKGLDIRSLSKVWNRFYSFLSWSISDGTTTIFWHDNWLPKLGCLSEWKQEHITVEYNMLVRDVALSNGNWNWNLLQQFLQPSTIQNLLNVQPPNLNAGTDRCCWSQGKHGEFTVKSAYELLTKDLWDPKDIKWTTLWRMTISERIKYFLWLSYKDCLLTNVNRCARKLTGLQLALSHNIERLQCQTDNIEALNLVSSLMAKCSPIALVRSIAKLISKQWTIKFILIRCEANAASNFLAKSTVISNEQSQTYTEPPHEIKSLLHRDLYVPAFLRT</sequence>
<comment type="caution">
    <text evidence="4">The sequence shown here is derived from an EMBL/GenBank/DDBJ whole genome shotgun (WGS) entry which is preliminary data.</text>
</comment>
<dbReference type="SUPFAM" id="SSF56219">
    <property type="entry name" value="DNase I-like"/>
    <property type="match status" value="1"/>
</dbReference>
<feature type="domain" description="CCHC-type" evidence="3">
    <location>
        <begin position="266"/>
        <end position="281"/>
    </location>
</feature>
<proteinExistence type="predicted"/>
<dbReference type="Proteomes" id="UP000436088">
    <property type="component" value="Unassembled WGS sequence"/>
</dbReference>
<dbReference type="Pfam" id="PF13966">
    <property type="entry name" value="zf-RVT"/>
    <property type="match status" value="1"/>
</dbReference>
<dbReference type="CDD" id="cd06222">
    <property type="entry name" value="RNase_H_like"/>
    <property type="match status" value="1"/>
</dbReference>
<name>A0A6A2WM77_HIBSY</name>
<feature type="compositionally biased region" description="Polar residues" evidence="2">
    <location>
        <begin position="347"/>
        <end position="358"/>
    </location>
</feature>
<feature type="region of interest" description="Disordered" evidence="2">
    <location>
        <begin position="347"/>
        <end position="391"/>
    </location>
</feature>
<dbReference type="GO" id="GO:0003676">
    <property type="term" value="F:nucleic acid binding"/>
    <property type="evidence" value="ECO:0007669"/>
    <property type="project" value="InterPro"/>
</dbReference>
<keyword evidence="1" id="KW-0479">Metal-binding</keyword>
<dbReference type="GO" id="GO:0004523">
    <property type="term" value="F:RNA-DNA hybrid ribonuclease activity"/>
    <property type="evidence" value="ECO:0007669"/>
    <property type="project" value="InterPro"/>
</dbReference>
<organism evidence="4 5">
    <name type="scientific">Hibiscus syriacus</name>
    <name type="common">Rose of Sharon</name>
    <dbReference type="NCBI Taxonomy" id="106335"/>
    <lineage>
        <taxon>Eukaryota</taxon>
        <taxon>Viridiplantae</taxon>
        <taxon>Streptophyta</taxon>
        <taxon>Embryophyta</taxon>
        <taxon>Tracheophyta</taxon>
        <taxon>Spermatophyta</taxon>
        <taxon>Magnoliopsida</taxon>
        <taxon>eudicotyledons</taxon>
        <taxon>Gunneridae</taxon>
        <taxon>Pentapetalae</taxon>
        <taxon>rosids</taxon>
        <taxon>malvids</taxon>
        <taxon>Malvales</taxon>
        <taxon>Malvaceae</taxon>
        <taxon>Malvoideae</taxon>
        <taxon>Hibiscus</taxon>
    </lineage>
</organism>
<accession>A0A6A2WM77</accession>
<dbReference type="Pfam" id="PF14111">
    <property type="entry name" value="DUF4283"/>
    <property type="match status" value="1"/>
</dbReference>
<evidence type="ECO:0000256" key="2">
    <source>
        <dbReference type="SAM" id="MobiDB-lite"/>
    </source>
</evidence>
<dbReference type="PANTHER" id="PTHR31286">
    <property type="entry name" value="GLYCINE-RICH CELL WALL STRUCTURAL PROTEIN 1.8-LIKE"/>
    <property type="match status" value="1"/>
</dbReference>
<evidence type="ECO:0000256" key="1">
    <source>
        <dbReference type="PROSITE-ProRule" id="PRU00047"/>
    </source>
</evidence>
<keyword evidence="1" id="KW-0862">Zinc</keyword>
<evidence type="ECO:0000313" key="5">
    <source>
        <dbReference type="Proteomes" id="UP000436088"/>
    </source>
</evidence>
<dbReference type="InterPro" id="IPR044730">
    <property type="entry name" value="RNase_H-like_dom_plant"/>
</dbReference>
<dbReference type="PANTHER" id="PTHR31286:SF173">
    <property type="entry name" value="DUF4283 DOMAIN-CONTAINING PROTEIN"/>
    <property type="match status" value="1"/>
</dbReference>
<protein>
    <recommendedName>
        <fullName evidence="3">CCHC-type domain-containing protein</fullName>
    </recommendedName>
</protein>
<dbReference type="PROSITE" id="PS50158">
    <property type="entry name" value="ZF_CCHC"/>
    <property type="match status" value="1"/>
</dbReference>
<dbReference type="InterPro" id="IPR026960">
    <property type="entry name" value="RVT-Znf"/>
</dbReference>
<dbReference type="AlphaFoldDB" id="A0A6A2WM77"/>
<reference evidence="4" key="1">
    <citation type="submission" date="2019-09" db="EMBL/GenBank/DDBJ databases">
        <title>Draft genome information of white flower Hibiscus syriacus.</title>
        <authorList>
            <person name="Kim Y.-M."/>
        </authorList>
    </citation>
    <scope>NUCLEOTIDE SEQUENCE [LARGE SCALE GENOMIC DNA]</scope>
    <source>
        <strain evidence="4">YM2019G1</strain>
    </source>
</reference>
<dbReference type="EMBL" id="VEPZ02001723">
    <property type="protein sequence ID" value="KAE8661262.1"/>
    <property type="molecule type" value="Genomic_DNA"/>
</dbReference>
<dbReference type="Gene3D" id="3.60.10.10">
    <property type="entry name" value="Endonuclease/exonuclease/phosphatase"/>
    <property type="match status" value="1"/>
</dbReference>
<gene>
    <name evidence="4" type="ORF">F3Y22_tig00116925pilonHSYRG00037</name>
</gene>
<dbReference type="InterPro" id="IPR040256">
    <property type="entry name" value="At4g02000-like"/>
</dbReference>
<evidence type="ECO:0000259" key="3">
    <source>
        <dbReference type="PROSITE" id="PS50158"/>
    </source>
</evidence>
<dbReference type="InterPro" id="IPR025558">
    <property type="entry name" value="DUF4283"/>
</dbReference>
<dbReference type="GO" id="GO:0008270">
    <property type="term" value="F:zinc ion binding"/>
    <property type="evidence" value="ECO:0007669"/>
    <property type="project" value="UniProtKB-KW"/>
</dbReference>